<organism evidence="1 2">
    <name type="scientific">Musca hytrovirus</name>
    <name type="common">isolate Musca domestica/United States/Boucias/-</name>
    <name type="synonym">MHV</name>
    <dbReference type="NCBI Taxonomy" id="523909"/>
    <lineage>
        <taxon>Viruses</taxon>
        <taxon>Viruses incertae sedis</taxon>
        <taxon>Naldaviricetes</taxon>
        <taxon>Lefavirales</taxon>
        <taxon>Hytrosaviridae</taxon>
        <taxon>Muscavirus</taxon>
        <taxon>Muscavirus musdomesticae</taxon>
    </lineage>
</organism>
<sequence length="544" mass="63627">MEEHEFSVVFSVPSSLYSSLYLTLKSAPQTLYTPHRFLIKNIFNDTEGDASNGCIRTVQDAHGFMAQRKNNIAKNVHRRIYCHAATRLTLLLEISEKTSIEADYEETSFPTSLQKQTLRDYVFCRRTGMRICVERHYEGGDGFTLEYDCLNRYKYECTIHVEWEEAPSVDAFVTAMTGDNIIYRLFETMSRKNINNTGDEIINIHNMNLIHPYGHCGLPEQLDFFSLKFDGIRKNFCIFGRYFQIAGGQTYTFSRHWFGQAIVGHCEILESGEEVSSQPLIVLIDVYLIVENFHRLAKKYNMSYTCVLQNYHQFAEGGGSKTQDEYFHAKRLRTNIDFLNPCEAIEIIKLLEDVWRCEGETIGQYVSLQKFFKTLDSLPAIVVDNEATIDGCLGYNEHQIVKFKDKPTIDLMFRFDEMYRTLCKRMKNHQHEMKKIIKFINIQKTCDWLLFEEKFPGKFKSVVAEFLYFAHNRCFGKYYKEWSVDIDLRRFTDDLKTTECTSFVLLLEFNVNTVGRQLIYNRLRNDKFSANSVHVFKEINKISA</sequence>
<gene>
    <name evidence="1" type="ORF">MdSGHV087</name>
</gene>
<dbReference type="EMBL" id="EU522111">
    <property type="protein sequence ID" value="ACD03546.1"/>
    <property type="molecule type" value="Genomic_DNA"/>
</dbReference>
<dbReference type="RefSeq" id="YP_001883415.1">
    <property type="nucleotide sequence ID" value="NC_010671.1"/>
</dbReference>
<name>B2YG64_MHVB</name>
<dbReference type="KEGG" id="vg:6295380"/>
<accession>B2YG64</accession>
<organismHost>
    <name type="scientific">Musca domestica</name>
    <name type="common">House fly</name>
    <dbReference type="NCBI Taxonomy" id="7370"/>
</organismHost>
<keyword evidence="2" id="KW-1185">Reference proteome</keyword>
<reference evidence="1 2" key="1">
    <citation type="journal article" date="2008" name="Virology">
        <title>Sequence analysis of a non-classified, non-occluded DNA virus that causes salivary gland hypertrophy of Musca domestica, MdSGHV.</title>
        <authorList>
            <person name="Garcia-Maruniak A."/>
            <person name="Maruniak J.E."/>
            <person name="Farmerie W."/>
            <person name="Boucias D.G."/>
        </authorList>
    </citation>
    <scope>NUCLEOTIDE SEQUENCE [LARGE SCALE GENOMIC DNA]</scope>
    <source>
        <strain evidence="2">Isolate Musca domestica/United States/Boucias/-</strain>
    </source>
</reference>
<evidence type="ECO:0000313" key="1">
    <source>
        <dbReference type="EMBL" id="ACD03546.1"/>
    </source>
</evidence>
<proteinExistence type="predicted"/>
<evidence type="ECO:0000313" key="2">
    <source>
        <dbReference type="Proteomes" id="UP000011274"/>
    </source>
</evidence>
<protein>
    <submittedName>
        <fullName evidence="1">Uncharacterized protein</fullName>
    </submittedName>
</protein>
<dbReference type="GeneID" id="6295380"/>
<dbReference type="Proteomes" id="UP000011274">
    <property type="component" value="Segment"/>
</dbReference>